<protein>
    <submittedName>
        <fullName evidence="2">Uncharacterized protein</fullName>
    </submittedName>
</protein>
<keyword evidence="1" id="KW-0472">Membrane</keyword>
<evidence type="ECO:0000256" key="1">
    <source>
        <dbReference type="SAM" id="Phobius"/>
    </source>
</evidence>
<gene>
    <name evidence="2" type="ORF">EV142_104248</name>
</gene>
<sequence length="127" mass="15094">MDVIYYYCFLFYRKVIKEDEPHATTIWALGFGEGYFISVVCDILAMRYFCYDIITYFMFPIMGVALLFNYLHFSKSKRSRKIVKEKPVFFGSHKISIILTVVFFVIIISSMFWGPVCSKYLLETYCR</sequence>
<keyword evidence="3" id="KW-1185">Reference proteome</keyword>
<dbReference type="EMBL" id="SLWA01000004">
    <property type="protein sequence ID" value="TCN57588.1"/>
    <property type="molecule type" value="Genomic_DNA"/>
</dbReference>
<accession>A0ABY2AZ57</accession>
<comment type="caution">
    <text evidence="2">The sequence shown here is derived from an EMBL/GenBank/DDBJ whole genome shotgun (WGS) entry which is preliminary data.</text>
</comment>
<name>A0ABY2AZ57_9FLAO</name>
<keyword evidence="1" id="KW-1133">Transmembrane helix</keyword>
<evidence type="ECO:0000313" key="3">
    <source>
        <dbReference type="Proteomes" id="UP000295270"/>
    </source>
</evidence>
<feature type="transmembrane region" description="Helical" evidence="1">
    <location>
        <begin position="94"/>
        <end position="113"/>
    </location>
</feature>
<proteinExistence type="predicted"/>
<keyword evidence="1" id="KW-0812">Transmembrane</keyword>
<dbReference type="Proteomes" id="UP000295270">
    <property type="component" value="Unassembled WGS sequence"/>
</dbReference>
<evidence type="ECO:0000313" key="2">
    <source>
        <dbReference type="EMBL" id="TCN57588.1"/>
    </source>
</evidence>
<organism evidence="2 3">
    <name type="scientific">Flavobacterium circumlabens</name>
    <dbReference type="NCBI Taxonomy" id="2133765"/>
    <lineage>
        <taxon>Bacteria</taxon>
        <taxon>Pseudomonadati</taxon>
        <taxon>Bacteroidota</taxon>
        <taxon>Flavobacteriia</taxon>
        <taxon>Flavobacteriales</taxon>
        <taxon>Flavobacteriaceae</taxon>
        <taxon>Flavobacterium</taxon>
    </lineage>
</organism>
<feature type="transmembrane region" description="Helical" evidence="1">
    <location>
        <begin position="53"/>
        <end position="73"/>
    </location>
</feature>
<reference evidence="2 3" key="1">
    <citation type="journal article" date="2015" name="Stand. Genomic Sci.">
        <title>Genomic Encyclopedia of Bacterial and Archaeal Type Strains, Phase III: the genomes of soil and plant-associated and newly described type strains.</title>
        <authorList>
            <person name="Whitman W.B."/>
            <person name="Woyke T."/>
            <person name="Klenk H.P."/>
            <person name="Zhou Y."/>
            <person name="Lilburn T.G."/>
            <person name="Beck B.J."/>
            <person name="De Vos P."/>
            <person name="Vandamme P."/>
            <person name="Eisen J.A."/>
            <person name="Garrity G."/>
            <person name="Hugenholtz P."/>
            <person name="Kyrpides N.C."/>
        </authorList>
    </citation>
    <scope>NUCLEOTIDE SEQUENCE [LARGE SCALE GENOMIC DNA]</scope>
    <source>
        <strain evidence="2 3">P5626</strain>
    </source>
</reference>